<evidence type="ECO:0000313" key="1">
    <source>
        <dbReference type="EMBL" id="KAJ8681363.1"/>
    </source>
</evidence>
<proteinExistence type="predicted"/>
<protein>
    <submittedName>
        <fullName evidence="1">Uncharacterized protein</fullName>
    </submittedName>
</protein>
<comment type="caution">
    <text evidence="1">The sequence shown here is derived from an EMBL/GenBank/DDBJ whole genome shotgun (WGS) entry which is preliminary data.</text>
</comment>
<organism evidence="1 2">
    <name type="scientific">Eretmocerus hayati</name>
    <dbReference type="NCBI Taxonomy" id="131215"/>
    <lineage>
        <taxon>Eukaryota</taxon>
        <taxon>Metazoa</taxon>
        <taxon>Ecdysozoa</taxon>
        <taxon>Arthropoda</taxon>
        <taxon>Hexapoda</taxon>
        <taxon>Insecta</taxon>
        <taxon>Pterygota</taxon>
        <taxon>Neoptera</taxon>
        <taxon>Endopterygota</taxon>
        <taxon>Hymenoptera</taxon>
        <taxon>Apocrita</taxon>
        <taxon>Proctotrupomorpha</taxon>
        <taxon>Chalcidoidea</taxon>
        <taxon>Aphelinidae</taxon>
        <taxon>Aphelininae</taxon>
        <taxon>Eretmocerus</taxon>
    </lineage>
</organism>
<name>A0ACC2PE36_9HYME</name>
<evidence type="ECO:0000313" key="2">
    <source>
        <dbReference type="Proteomes" id="UP001239111"/>
    </source>
</evidence>
<reference evidence="1" key="1">
    <citation type="submission" date="2023-04" db="EMBL/GenBank/DDBJ databases">
        <title>A chromosome-level genome assembly of the parasitoid wasp Eretmocerus hayati.</title>
        <authorList>
            <person name="Zhong Y."/>
            <person name="Liu S."/>
            <person name="Liu Y."/>
        </authorList>
    </citation>
    <scope>NUCLEOTIDE SEQUENCE</scope>
    <source>
        <strain evidence="1">ZJU_SS_LIU_2023</strain>
    </source>
</reference>
<sequence>MHKLHSRLPLYPQNINDNAAVVFELDGDLRPASLEKGQEVIRLRFYAAYAWGGPLIIAGLAAFMDNLPHSDGDTFIRPHFGENKCWFVGKTEIFAYFFGPIGILLAVNLIFFAATARELTCGLWKGEFVKSTTER</sequence>
<accession>A0ACC2PE36</accession>
<gene>
    <name evidence="1" type="ORF">QAD02_017150</name>
</gene>
<dbReference type="Proteomes" id="UP001239111">
    <property type="component" value="Chromosome 2"/>
</dbReference>
<dbReference type="EMBL" id="CM056742">
    <property type="protein sequence ID" value="KAJ8681363.1"/>
    <property type="molecule type" value="Genomic_DNA"/>
</dbReference>
<keyword evidence="2" id="KW-1185">Reference proteome</keyword>